<feature type="signal peptide" evidence="8">
    <location>
        <begin position="1"/>
        <end position="19"/>
    </location>
</feature>
<evidence type="ECO:0000256" key="1">
    <source>
        <dbReference type="ARBA" id="ARBA00004571"/>
    </source>
</evidence>
<dbReference type="Proteomes" id="UP000315145">
    <property type="component" value="Unassembled WGS sequence"/>
</dbReference>
<sequence>MKKLVILIFMLLLSAVGKSQENKKVSISFNQTNRIDALIKLEKLVGYQFYFEAQWFEDDLLSKSYKDVKIGTIIEEILEDTSINYLIFDGKVILTKNNAIIDKLPDFYFENGDPDRTKIVDTELNEKTKTPILQKQYISNRVKSDGNIYAIGKEDANSTQSKYNVSGRIRDSKTNKPIDNLVVFIKDKNVNATTDGSGFYELEVPSGFYELETSSLSYGKSKRKIIVYGNGTLNFSLNESAELLDEIVIESDKDDNIKKAEVGVTTIDIKGLKNIPLVLGERDVLKVATTMPGIKTAGEGALGYNVRGGKVDQNLILFDDAVMYNPSHFFGVFSAINPFATGSVDIYKGSIPAEFGGRLSSVIDISTKEANMEKFSGEGNIGPITGNLMIETPIIKDKMSILVGGRATYSDWVLKAVSEESIKNSKASFYDALVKFNYKINDKNDLQATAYYSNDEFSITSDSVYGYSNRLASIKWNHKFNDKNRASVQLATSEYKFSIIYDGVFNRNFDLGYSINETQLKLNAKYLYSKKHKFSYGVSSKIYGIKPGSIVPLGDESVVEPKSVDNERALESALFVSDLIEVNKKLLLDIGVRYSLYASLGAGTQNVYDPSQPKSSESVIDTKSYKKNEVIKTYGGPEFRFSGRYFLSPNVSLKVGYNKTIQYSHLLSSNTTASPVDSWKLSDLNIEPQRAEQFSAGVYKNFDDGVHELSIEGYYKKMKNLLDFKVGAELLLNENIETELLQGEGRAYGAEFLLKKKKGRLNGWLGYSYSKTLVKLDSDFLSNQVNNGEYFPANQDRPHDVNVVSNYRLTKRYSVSMNFNYQTGRPVTYPVGKYNYNGQEQVLYSDRNKFRIPDYYRFDVGVNIEGNHKNVKLAHSFWNISVYNVLGRNNPYSVFFVNDNGEIKGLKSSIFSVPVPTITYNFKF</sequence>
<dbReference type="EMBL" id="VWRS01000005">
    <property type="protein sequence ID" value="KAA5824769.1"/>
    <property type="molecule type" value="Genomic_DNA"/>
</dbReference>
<keyword evidence="5 7" id="KW-0472">Membrane</keyword>
<dbReference type="Pfam" id="PF07715">
    <property type="entry name" value="Plug"/>
    <property type="match status" value="1"/>
</dbReference>
<gene>
    <name evidence="10" type="ORF">F2B50_08790</name>
    <name evidence="11" type="ORF">FPF71_08790</name>
</gene>
<dbReference type="SUPFAM" id="SSF49464">
    <property type="entry name" value="Carboxypeptidase regulatory domain-like"/>
    <property type="match status" value="1"/>
</dbReference>
<comment type="subcellular location">
    <subcellularLocation>
        <location evidence="1 7">Cell outer membrane</location>
        <topology evidence="1 7">Multi-pass membrane protein</topology>
    </subcellularLocation>
</comment>
<keyword evidence="8" id="KW-0732">Signal</keyword>
<evidence type="ECO:0000256" key="7">
    <source>
        <dbReference type="PROSITE-ProRule" id="PRU01360"/>
    </source>
</evidence>
<dbReference type="InterPro" id="IPR039426">
    <property type="entry name" value="TonB-dep_rcpt-like"/>
</dbReference>
<dbReference type="InterPro" id="IPR036942">
    <property type="entry name" value="Beta-barrel_TonB_sf"/>
</dbReference>
<feature type="domain" description="TonB-dependent receptor plug" evidence="9">
    <location>
        <begin position="280"/>
        <end position="358"/>
    </location>
</feature>
<keyword evidence="3 7" id="KW-1134">Transmembrane beta strand</keyword>
<dbReference type="InterPro" id="IPR008969">
    <property type="entry name" value="CarboxyPept-like_regulatory"/>
</dbReference>
<reference evidence="10 13" key="1">
    <citation type="journal article" date="2015" name="Int. J. Syst. Evol. Microbiol.">
        <title>Algibacter amylolyticus sp. nov., isolated from intertidal sediment.</title>
        <authorList>
            <person name="Zhang D.C."/>
            <person name="Wu J."/>
            <person name="Neuner K."/>
            <person name="Yao J."/>
            <person name="Margesin R."/>
        </authorList>
    </citation>
    <scope>NUCLEOTIDE SEQUENCE [LARGE SCALE GENOMIC DNA]</scope>
    <source>
        <strain evidence="10 13">RU-4-M-4</strain>
    </source>
</reference>
<evidence type="ECO:0000313" key="11">
    <source>
        <dbReference type="EMBL" id="TSJ75934.1"/>
    </source>
</evidence>
<proteinExistence type="inferred from homology"/>
<evidence type="ECO:0000313" key="10">
    <source>
        <dbReference type="EMBL" id="KAA5824769.1"/>
    </source>
</evidence>
<evidence type="ECO:0000313" key="12">
    <source>
        <dbReference type="Proteomes" id="UP000315145"/>
    </source>
</evidence>
<reference evidence="10" key="3">
    <citation type="submission" date="2019-09" db="EMBL/GenBank/DDBJ databases">
        <authorList>
            <person name="Zhang D.-C."/>
        </authorList>
    </citation>
    <scope>NUCLEOTIDE SEQUENCE</scope>
    <source>
        <strain evidence="10">RU-4-M-4</strain>
    </source>
</reference>
<dbReference type="Gene3D" id="2.170.130.10">
    <property type="entry name" value="TonB-dependent receptor, plug domain"/>
    <property type="match status" value="1"/>
</dbReference>
<name>A0A5M7B5Z9_9FLAO</name>
<feature type="chain" id="PRO_5024388903" evidence="8">
    <location>
        <begin position="20"/>
        <end position="924"/>
    </location>
</feature>
<keyword evidence="6 7" id="KW-0998">Cell outer membrane</keyword>
<dbReference type="OrthoDB" id="9803050at2"/>
<dbReference type="Proteomes" id="UP000322315">
    <property type="component" value="Unassembled WGS sequence"/>
</dbReference>
<evidence type="ECO:0000256" key="4">
    <source>
        <dbReference type="ARBA" id="ARBA00022692"/>
    </source>
</evidence>
<comment type="similarity">
    <text evidence="7">Belongs to the TonB-dependent receptor family.</text>
</comment>
<keyword evidence="2 7" id="KW-0813">Transport</keyword>
<dbReference type="SUPFAM" id="SSF56935">
    <property type="entry name" value="Porins"/>
    <property type="match status" value="1"/>
</dbReference>
<dbReference type="RefSeq" id="WP_144116313.1">
    <property type="nucleotide sequence ID" value="NZ_JACHGE010000006.1"/>
</dbReference>
<protein>
    <submittedName>
        <fullName evidence="10">TonB-dependent receptor</fullName>
    </submittedName>
</protein>
<dbReference type="PROSITE" id="PS52016">
    <property type="entry name" value="TONB_DEPENDENT_REC_3"/>
    <property type="match status" value="1"/>
</dbReference>
<accession>A0A5M7B5Z9</accession>
<dbReference type="InterPro" id="IPR012910">
    <property type="entry name" value="Plug_dom"/>
</dbReference>
<evidence type="ECO:0000259" key="9">
    <source>
        <dbReference type="Pfam" id="PF07715"/>
    </source>
</evidence>
<dbReference type="GO" id="GO:0009279">
    <property type="term" value="C:cell outer membrane"/>
    <property type="evidence" value="ECO:0007669"/>
    <property type="project" value="UniProtKB-SubCell"/>
</dbReference>
<evidence type="ECO:0000256" key="8">
    <source>
        <dbReference type="SAM" id="SignalP"/>
    </source>
</evidence>
<organism evidence="10 13">
    <name type="scientific">Algibacter amylolyticus</name>
    <dbReference type="NCBI Taxonomy" id="1608400"/>
    <lineage>
        <taxon>Bacteria</taxon>
        <taxon>Pseudomonadati</taxon>
        <taxon>Bacteroidota</taxon>
        <taxon>Flavobacteriia</taxon>
        <taxon>Flavobacteriales</taxon>
        <taxon>Flavobacteriaceae</taxon>
        <taxon>Algibacter</taxon>
    </lineage>
</organism>
<evidence type="ECO:0000256" key="5">
    <source>
        <dbReference type="ARBA" id="ARBA00023136"/>
    </source>
</evidence>
<keyword evidence="12" id="KW-1185">Reference proteome</keyword>
<dbReference type="Gene3D" id="2.60.40.1120">
    <property type="entry name" value="Carboxypeptidase-like, regulatory domain"/>
    <property type="match status" value="1"/>
</dbReference>
<keyword evidence="4 7" id="KW-0812">Transmembrane</keyword>
<dbReference type="EMBL" id="VMBF01000005">
    <property type="protein sequence ID" value="TSJ75934.1"/>
    <property type="molecule type" value="Genomic_DNA"/>
</dbReference>
<dbReference type="Pfam" id="PF13715">
    <property type="entry name" value="CarbopepD_reg_2"/>
    <property type="match status" value="1"/>
</dbReference>
<evidence type="ECO:0000256" key="6">
    <source>
        <dbReference type="ARBA" id="ARBA00023237"/>
    </source>
</evidence>
<evidence type="ECO:0000256" key="3">
    <source>
        <dbReference type="ARBA" id="ARBA00022452"/>
    </source>
</evidence>
<reference evidence="11 12" key="2">
    <citation type="submission" date="2019-07" db="EMBL/GenBank/DDBJ databases">
        <title>Algibacter marinivivus sp. nov., isolated from the surface of a marine red alga.</title>
        <authorList>
            <person name="Zhong X."/>
            <person name="Xu W."/>
            <person name="Zhang Y."/>
            <person name="Zhang Q."/>
            <person name="Du Z."/>
        </authorList>
    </citation>
    <scope>NUCLEOTIDE SEQUENCE [LARGE SCALE GENOMIC DNA]</scope>
    <source>
        <strain evidence="11 12">RU-4-M-4</strain>
    </source>
</reference>
<keyword evidence="10" id="KW-0675">Receptor</keyword>
<comment type="caution">
    <text evidence="10">The sequence shown here is derived from an EMBL/GenBank/DDBJ whole genome shotgun (WGS) entry which is preliminary data.</text>
</comment>
<evidence type="ECO:0000256" key="2">
    <source>
        <dbReference type="ARBA" id="ARBA00022448"/>
    </source>
</evidence>
<evidence type="ECO:0000313" key="13">
    <source>
        <dbReference type="Proteomes" id="UP000322315"/>
    </source>
</evidence>
<dbReference type="InterPro" id="IPR037066">
    <property type="entry name" value="Plug_dom_sf"/>
</dbReference>
<dbReference type="AlphaFoldDB" id="A0A5M7B5Z9"/>
<dbReference type="Gene3D" id="2.40.170.20">
    <property type="entry name" value="TonB-dependent receptor, beta-barrel domain"/>
    <property type="match status" value="1"/>
</dbReference>